<dbReference type="InterPro" id="IPR059133">
    <property type="entry name" value="TsoY-like"/>
</dbReference>
<evidence type="ECO:0000313" key="3">
    <source>
        <dbReference type="Proteomes" id="UP000523614"/>
    </source>
</evidence>
<feature type="transmembrane region" description="Helical" evidence="1">
    <location>
        <begin position="293"/>
        <end position="314"/>
    </location>
</feature>
<feature type="transmembrane region" description="Helical" evidence="1">
    <location>
        <begin position="244"/>
        <end position="266"/>
    </location>
</feature>
<dbReference type="EMBL" id="JAAYYP010000037">
    <property type="protein sequence ID" value="NLF89970.1"/>
    <property type="molecule type" value="Genomic_DNA"/>
</dbReference>
<protein>
    <submittedName>
        <fullName evidence="2">Uncharacterized protein</fullName>
    </submittedName>
</protein>
<evidence type="ECO:0000256" key="1">
    <source>
        <dbReference type="SAM" id="Phobius"/>
    </source>
</evidence>
<dbReference type="NCBIfam" id="NF047644">
    <property type="entry name" value="TsoY_fam"/>
    <property type="match status" value="1"/>
</dbReference>
<name>A0A847H8F5_9CORY</name>
<feature type="transmembrane region" description="Helical" evidence="1">
    <location>
        <begin position="12"/>
        <end position="34"/>
    </location>
</feature>
<feature type="transmembrane region" description="Helical" evidence="1">
    <location>
        <begin position="180"/>
        <end position="201"/>
    </location>
</feature>
<feature type="transmembrane region" description="Helical" evidence="1">
    <location>
        <begin position="64"/>
        <end position="86"/>
    </location>
</feature>
<feature type="transmembrane region" description="Helical" evidence="1">
    <location>
        <begin position="137"/>
        <end position="159"/>
    </location>
</feature>
<reference evidence="2 3" key="1">
    <citation type="journal article" date="2020" name="Biotechnol. Biofuels">
        <title>New insights from the biogas microbiome by comprehensive genome-resolved metagenomics of nearly 1600 species originating from multiple anaerobic digesters.</title>
        <authorList>
            <person name="Campanaro S."/>
            <person name="Treu L."/>
            <person name="Rodriguez-R L.M."/>
            <person name="Kovalovszki A."/>
            <person name="Ziels R.M."/>
            <person name="Maus I."/>
            <person name="Zhu X."/>
            <person name="Kougias P.G."/>
            <person name="Basile A."/>
            <person name="Luo G."/>
            <person name="Schluter A."/>
            <person name="Konstantinidis K.T."/>
            <person name="Angelidaki I."/>
        </authorList>
    </citation>
    <scope>NUCLEOTIDE SEQUENCE [LARGE SCALE GENOMIC DNA]</scope>
    <source>
        <strain evidence="2">AS06rmzACSIP_235</strain>
    </source>
</reference>
<proteinExistence type="predicted"/>
<feature type="transmembrane region" description="Helical" evidence="1">
    <location>
        <begin position="370"/>
        <end position="392"/>
    </location>
</feature>
<keyword evidence="1" id="KW-0812">Transmembrane</keyword>
<keyword evidence="1" id="KW-1133">Transmembrane helix</keyword>
<evidence type="ECO:0000313" key="2">
    <source>
        <dbReference type="EMBL" id="NLF89970.1"/>
    </source>
</evidence>
<comment type="caution">
    <text evidence="2">The sequence shown here is derived from an EMBL/GenBank/DDBJ whole genome shotgun (WGS) entry which is preliminary data.</text>
</comment>
<keyword evidence="1" id="KW-0472">Membrane</keyword>
<feature type="transmembrane region" description="Helical" evidence="1">
    <location>
        <begin position="334"/>
        <end position="358"/>
    </location>
</feature>
<organism evidence="2 3">
    <name type="scientific">Corynebacterium marinum</name>
    <dbReference type="NCBI Taxonomy" id="349751"/>
    <lineage>
        <taxon>Bacteria</taxon>
        <taxon>Bacillati</taxon>
        <taxon>Actinomycetota</taxon>
        <taxon>Actinomycetes</taxon>
        <taxon>Mycobacteriales</taxon>
        <taxon>Corynebacteriaceae</taxon>
        <taxon>Corynebacterium</taxon>
    </lineage>
</organism>
<gene>
    <name evidence="2" type="ORF">GX570_01275</name>
</gene>
<accession>A0A847H8F5</accession>
<dbReference type="Proteomes" id="UP000523614">
    <property type="component" value="Unassembled WGS sequence"/>
</dbReference>
<feature type="transmembrane region" description="Helical" evidence="1">
    <location>
        <begin position="207"/>
        <end position="232"/>
    </location>
</feature>
<sequence>MIRNLGEKYSPLYFLAALGFGGMSVFFFMIFMHVTPHPETPMPTFESITSAYADGDGFMRTAIIVGYVGMIAALAMHIGLLAWNIREFGVFRQTGAYQTLKSTNAEVTLLAVPLTLGMTINGVFVAALALIPGLWGIIQSLMPLALVAYGAVGAFAMVIMTNYLRRIIAGGFSFEANGGLNQLLAAFAFSMVSVGFGAPAAMGTNTLVVLVGIWGSIMFGIISLILFGVFLVAGIMSIMRYGLALPNSATLWLAVPILTLWAITVLRDRHGMQTLMDIGPAGPQEHPGSSVGLMVFLSFVLLTQVAFLGLGFVVMRANGFFRQFVLGREVVSPVAFTLVCPGVALSVLSMFFINVGLIQNGLVEKFSATYYGLLLIPAAVAAATLWLAFTLFRNQLSTASGFAREQAEAARAEELVEA</sequence>
<feature type="transmembrane region" description="Helical" evidence="1">
    <location>
        <begin position="107"/>
        <end position="131"/>
    </location>
</feature>
<dbReference type="AlphaFoldDB" id="A0A847H8F5"/>